<dbReference type="Proteomes" id="UP000824469">
    <property type="component" value="Unassembled WGS sequence"/>
</dbReference>
<feature type="region of interest" description="Disordered" evidence="1">
    <location>
        <begin position="365"/>
        <end position="433"/>
    </location>
</feature>
<feature type="domain" description="DUF2470" evidence="2">
    <location>
        <begin position="476"/>
        <end position="549"/>
    </location>
</feature>
<feature type="compositionally biased region" description="Acidic residues" evidence="1">
    <location>
        <begin position="416"/>
        <end position="431"/>
    </location>
</feature>
<dbReference type="PANTHER" id="PTHR13343">
    <property type="entry name" value="CREG1 PROTEIN"/>
    <property type="match status" value="1"/>
</dbReference>
<feature type="non-terminal residue" evidence="3">
    <location>
        <position position="1"/>
    </location>
</feature>
<dbReference type="InterPro" id="IPR037119">
    <property type="entry name" value="Haem_oxidase_HugZ-like_sf"/>
</dbReference>
<evidence type="ECO:0000313" key="3">
    <source>
        <dbReference type="EMBL" id="KAH9302096.1"/>
    </source>
</evidence>
<dbReference type="Pfam" id="PF10615">
    <property type="entry name" value="DUF2470"/>
    <property type="match status" value="1"/>
</dbReference>
<comment type="caution">
    <text evidence="3">The sequence shown here is derived from an EMBL/GenBank/DDBJ whole genome shotgun (WGS) entry which is preliminary data.</text>
</comment>
<dbReference type="PANTHER" id="PTHR13343:SF18">
    <property type="entry name" value="PENTATRICOPEPTIDE REPEAT (PPR) SUPERFAMILY PROTEIN"/>
    <property type="match status" value="1"/>
</dbReference>
<reference evidence="3 4" key="1">
    <citation type="journal article" date="2021" name="Nat. Plants">
        <title>The Taxus genome provides insights into paclitaxel biosynthesis.</title>
        <authorList>
            <person name="Xiong X."/>
            <person name="Gou J."/>
            <person name="Liao Q."/>
            <person name="Li Y."/>
            <person name="Zhou Q."/>
            <person name="Bi G."/>
            <person name="Li C."/>
            <person name="Du R."/>
            <person name="Wang X."/>
            <person name="Sun T."/>
            <person name="Guo L."/>
            <person name="Liang H."/>
            <person name="Lu P."/>
            <person name="Wu Y."/>
            <person name="Zhang Z."/>
            <person name="Ro D.K."/>
            <person name="Shang Y."/>
            <person name="Huang S."/>
            <person name="Yan J."/>
        </authorList>
    </citation>
    <scope>NUCLEOTIDE SEQUENCE [LARGE SCALE GENOMIC DNA]</scope>
    <source>
        <strain evidence="3">Ta-2019</strain>
    </source>
</reference>
<keyword evidence="4" id="KW-1185">Reference proteome</keyword>
<dbReference type="InterPro" id="IPR019595">
    <property type="entry name" value="DUF2470"/>
</dbReference>
<feature type="compositionally biased region" description="Polar residues" evidence="1">
    <location>
        <begin position="375"/>
        <end position="387"/>
    </location>
</feature>
<dbReference type="Gene3D" id="3.20.180.10">
    <property type="entry name" value="PNP-oxidase-like"/>
    <property type="match status" value="1"/>
</dbReference>
<dbReference type="AlphaFoldDB" id="A0AA38FHM4"/>
<dbReference type="SUPFAM" id="SSF50475">
    <property type="entry name" value="FMN-binding split barrel"/>
    <property type="match status" value="1"/>
</dbReference>
<gene>
    <name evidence="3" type="ORF">KI387_013679</name>
</gene>
<evidence type="ECO:0000256" key="1">
    <source>
        <dbReference type="SAM" id="MobiDB-lite"/>
    </source>
</evidence>
<dbReference type="OMA" id="DECKREP"/>
<evidence type="ECO:0000259" key="2">
    <source>
        <dbReference type="Pfam" id="PF10615"/>
    </source>
</evidence>
<evidence type="ECO:0000313" key="4">
    <source>
        <dbReference type="Proteomes" id="UP000824469"/>
    </source>
</evidence>
<accession>A0AA38FHM4</accession>
<dbReference type="EMBL" id="JAHRHJ020000009">
    <property type="protein sequence ID" value="KAH9302096.1"/>
    <property type="molecule type" value="Genomic_DNA"/>
</dbReference>
<organism evidence="3 4">
    <name type="scientific">Taxus chinensis</name>
    <name type="common">Chinese yew</name>
    <name type="synonym">Taxus wallichiana var. chinensis</name>
    <dbReference type="NCBI Taxonomy" id="29808"/>
    <lineage>
        <taxon>Eukaryota</taxon>
        <taxon>Viridiplantae</taxon>
        <taxon>Streptophyta</taxon>
        <taxon>Embryophyta</taxon>
        <taxon>Tracheophyta</taxon>
        <taxon>Spermatophyta</taxon>
        <taxon>Pinopsida</taxon>
        <taxon>Pinidae</taxon>
        <taxon>Conifers II</taxon>
        <taxon>Cupressales</taxon>
        <taxon>Taxaceae</taxon>
        <taxon>Taxus</taxon>
    </lineage>
</organism>
<sequence length="551" mass="61655">MRLSEIARRKQYVSKHTNFVKIEAEDGKITINSLMAIAVNSSLSSYSLLAGRNVPSHCQGCYTEETGYCPWPSSFGWKTIMCEGRRNKVGASKSTSRHSAVRGNHSFGLSDCSLVSRERKFQHIKVQVAADYSDSRSGAFEHHSKLGYHPLEELSEIENTERGELRLSYAEIARSTAEANHKAILVLPGMVHREPHQEASLIELQYVIDDYGDIYFEMNGDENILRSPRAKNPVNVFVGLDELQINGEQKRIAFENYNNIHTYASSDTNNKDAYEEDWSSIAYGGDNSEHSESINDWAKLDTMAMVHPLYFAKKIVNVVSTNQSEKMDRPSHGLAIIGFLRPALMEEQAYLETFLYGKDYSSGDDNYTEEDDQFGNENGEPNQSVFESENMADSGYVDETDSGLSNDDPDSTSMIESEDEEYSTLESESDGDSFTSSLYKLEILRIQLISVYGNQPTVTLQDFQQAEPDILAHSSSEIIAHFNTGSKKTKRALKALCWKKKGLDVEGAFLVGVDSLGVDIRVQCGAEVQTVRIAFNSQVTTEDAAKKQIQR</sequence>
<name>A0AA38FHM4_TAXCH</name>
<proteinExistence type="predicted"/>
<protein>
    <recommendedName>
        <fullName evidence="2">DUF2470 domain-containing protein</fullName>
    </recommendedName>
</protein>